<proteinExistence type="predicted"/>
<feature type="transmembrane region" description="Helical" evidence="1">
    <location>
        <begin position="55"/>
        <end position="75"/>
    </location>
</feature>
<feature type="transmembrane region" description="Helical" evidence="1">
    <location>
        <begin position="143"/>
        <end position="166"/>
    </location>
</feature>
<comment type="caution">
    <text evidence="2">The sequence shown here is derived from an EMBL/GenBank/DDBJ whole genome shotgun (WGS) entry which is preliminary data.</text>
</comment>
<organism evidence="2 3">
    <name type="scientific">Peribacillus simplex</name>
    <dbReference type="NCBI Taxonomy" id="1478"/>
    <lineage>
        <taxon>Bacteria</taxon>
        <taxon>Bacillati</taxon>
        <taxon>Bacillota</taxon>
        <taxon>Bacilli</taxon>
        <taxon>Bacillales</taxon>
        <taxon>Bacillaceae</taxon>
        <taxon>Peribacillus</taxon>
    </lineage>
</organism>
<feature type="transmembrane region" description="Helical" evidence="1">
    <location>
        <begin position="111"/>
        <end position="131"/>
    </location>
</feature>
<dbReference type="Proteomes" id="UP000789326">
    <property type="component" value="Unassembled WGS sequence"/>
</dbReference>
<gene>
    <name evidence="2" type="ORF">SRABI133_00720</name>
</gene>
<dbReference type="RefSeq" id="WP_230300749.1">
    <property type="nucleotide sequence ID" value="NZ_CAKKMG010000005.1"/>
</dbReference>
<evidence type="ECO:0008006" key="4">
    <source>
        <dbReference type="Google" id="ProtNLM"/>
    </source>
</evidence>
<evidence type="ECO:0000313" key="2">
    <source>
        <dbReference type="EMBL" id="CAH0151420.1"/>
    </source>
</evidence>
<name>A0A9W4KQI5_9BACI</name>
<keyword evidence="1" id="KW-0812">Transmembrane</keyword>
<dbReference type="InterPro" id="IPR003744">
    <property type="entry name" value="YhhQ"/>
</dbReference>
<keyword evidence="1" id="KW-1133">Transmembrane helix</keyword>
<evidence type="ECO:0000313" key="3">
    <source>
        <dbReference type="Proteomes" id="UP000789326"/>
    </source>
</evidence>
<feature type="transmembrane region" description="Helical" evidence="1">
    <location>
        <begin position="29"/>
        <end position="48"/>
    </location>
</feature>
<dbReference type="EMBL" id="CAKKMG010000005">
    <property type="protein sequence ID" value="CAH0151420.1"/>
    <property type="molecule type" value="Genomic_DNA"/>
</dbReference>
<accession>A0A9W4KQI5</accession>
<reference evidence="2" key="1">
    <citation type="submission" date="2021-11" db="EMBL/GenBank/DDBJ databases">
        <authorList>
            <person name="Bulgarelli D."/>
        </authorList>
    </citation>
    <scope>NUCLEOTIDE SEQUENCE</scope>
    <source>
        <strain evidence="2">Bi133</strain>
    </source>
</reference>
<protein>
    <recommendedName>
        <fullName evidence="4">VUT family protein</fullName>
    </recommendedName>
</protein>
<evidence type="ECO:0000256" key="1">
    <source>
        <dbReference type="SAM" id="Phobius"/>
    </source>
</evidence>
<dbReference type="AlphaFoldDB" id="A0A9W4KQI5"/>
<sequence length="180" mass="19526">MLRILLYLVSIITANVVTAAFEPLHFGMFIIPMGTLLIGGTFIFRDLVQNKFGRAKTYICIVTALILSACVSFLLGDTLLIVFASAISFVVAETADTEIYTRLKLPMSWRVFYSGIVGGFFDSVIFVVIGLSPLGANILPWEAVPAAVIGQIIVKTIIQSIGAVLLGRINVELEKRVVSS</sequence>
<keyword evidence="1" id="KW-0472">Membrane</keyword>
<dbReference type="Pfam" id="PF02592">
    <property type="entry name" value="Vut_1"/>
    <property type="match status" value="1"/>
</dbReference>